<dbReference type="InterPro" id="IPR015864">
    <property type="entry name" value="FAD_synthase"/>
</dbReference>
<evidence type="ECO:0000256" key="2">
    <source>
        <dbReference type="ARBA" id="ARBA00004726"/>
    </source>
</evidence>
<dbReference type="AlphaFoldDB" id="F3ZRH4"/>
<keyword evidence="7 15" id="KW-0548">Nucleotidyltransferase</keyword>
<dbReference type="InterPro" id="IPR014729">
    <property type="entry name" value="Rossmann-like_a/b/a_fold"/>
</dbReference>
<dbReference type="PANTHER" id="PTHR22749">
    <property type="entry name" value="RIBOFLAVIN KINASE/FMN ADENYLYLTRANSFERASE"/>
    <property type="match status" value="1"/>
</dbReference>
<dbReference type="UniPathway" id="UPA00276">
    <property type="reaction ID" value="UER00406"/>
</dbReference>
<dbReference type="GO" id="GO:0009398">
    <property type="term" value="P:FMN biosynthetic process"/>
    <property type="evidence" value="ECO:0007669"/>
    <property type="project" value="UniProtKB-UniRule"/>
</dbReference>
<comment type="catalytic activity">
    <reaction evidence="13 15">
        <text>riboflavin + ATP = FMN + ADP + H(+)</text>
        <dbReference type="Rhea" id="RHEA:14357"/>
        <dbReference type="ChEBI" id="CHEBI:15378"/>
        <dbReference type="ChEBI" id="CHEBI:30616"/>
        <dbReference type="ChEBI" id="CHEBI:57986"/>
        <dbReference type="ChEBI" id="CHEBI:58210"/>
        <dbReference type="ChEBI" id="CHEBI:456216"/>
        <dbReference type="EC" id="2.7.1.26"/>
    </reaction>
</comment>
<dbReference type="FunFam" id="3.40.50.620:FF:000021">
    <property type="entry name" value="Riboflavin biosynthesis protein"/>
    <property type="match status" value="1"/>
</dbReference>
<keyword evidence="12" id="KW-0511">Multifunctional enzyme</keyword>
<keyword evidence="11 15" id="KW-0067">ATP-binding</keyword>
<dbReference type="SUPFAM" id="SSF52374">
    <property type="entry name" value="Nucleotidylyl transferase"/>
    <property type="match status" value="1"/>
</dbReference>
<keyword evidence="18" id="KW-1185">Reference proteome</keyword>
<evidence type="ECO:0000256" key="6">
    <source>
        <dbReference type="ARBA" id="ARBA00022679"/>
    </source>
</evidence>
<dbReference type="OrthoDB" id="9803667at2"/>
<dbReference type="Gene3D" id="2.40.30.30">
    <property type="entry name" value="Riboflavin kinase-like"/>
    <property type="match status" value="1"/>
</dbReference>
<dbReference type="FunFam" id="2.40.30.30:FF:000003">
    <property type="entry name" value="Riboflavin biosynthesis protein"/>
    <property type="match status" value="1"/>
</dbReference>
<comment type="catalytic activity">
    <reaction evidence="14 15">
        <text>FMN + ATP + H(+) = FAD + diphosphate</text>
        <dbReference type="Rhea" id="RHEA:17237"/>
        <dbReference type="ChEBI" id="CHEBI:15378"/>
        <dbReference type="ChEBI" id="CHEBI:30616"/>
        <dbReference type="ChEBI" id="CHEBI:33019"/>
        <dbReference type="ChEBI" id="CHEBI:57692"/>
        <dbReference type="ChEBI" id="CHEBI:58210"/>
        <dbReference type="EC" id="2.7.7.2"/>
    </reaction>
</comment>
<dbReference type="PIRSF" id="PIRSF004491">
    <property type="entry name" value="FAD_Synth"/>
    <property type="match status" value="1"/>
</dbReference>
<keyword evidence="8 15" id="KW-0547">Nucleotide-binding</keyword>
<dbReference type="SMART" id="SM00904">
    <property type="entry name" value="Flavokinase"/>
    <property type="match status" value="1"/>
</dbReference>
<dbReference type="GO" id="GO:0009231">
    <property type="term" value="P:riboflavin biosynthetic process"/>
    <property type="evidence" value="ECO:0007669"/>
    <property type="project" value="InterPro"/>
</dbReference>
<evidence type="ECO:0000256" key="7">
    <source>
        <dbReference type="ARBA" id="ARBA00022695"/>
    </source>
</evidence>
<evidence type="ECO:0000259" key="16">
    <source>
        <dbReference type="SMART" id="SM00904"/>
    </source>
</evidence>
<comment type="pathway">
    <text evidence="3 15">Cofactor biosynthesis; FMN biosynthesis; FMN from riboflavin (ATP route): step 1/1.</text>
</comment>
<dbReference type="eggNOG" id="COG0196">
    <property type="taxonomic scope" value="Bacteria"/>
</dbReference>
<dbReference type="Pfam" id="PF01687">
    <property type="entry name" value="Flavokinase"/>
    <property type="match status" value="1"/>
</dbReference>
<dbReference type="UniPathway" id="UPA00277">
    <property type="reaction ID" value="UER00407"/>
</dbReference>
<evidence type="ECO:0000256" key="10">
    <source>
        <dbReference type="ARBA" id="ARBA00022827"/>
    </source>
</evidence>
<dbReference type="SUPFAM" id="SSF82114">
    <property type="entry name" value="Riboflavin kinase-like"/>
    <property type="match status" value="1"/>
</dbReference>
<dbReference type="GO" id="GO:0003919">
    <property type="term" value="F:FMN adenylyltransferase activity"/>
    <property type="evidence" value="ECO:0007669"/>
    <property type="project" value="UniProtKB-UniRule"/>
</dbReference>
<keyword evidence="6 15" id="KW-0808">Transferase</keyword>
<feature type="domain" description="Riboflavin kinase" evidence="16">
    <location>
        <begin position="181"/>
        <end position="309"/>
    </location>
</feature>
<dbReference type="NCBIfam" id="TIGR00083">
    <property type="entry name" value="ribF"/>
    <property type="match status" value="1"/>
</dbReference>
<reference evidence="17 18" key="1">
    <citation type="journal article" date="2011" name="Stand. Genomic Sci.">
        <title>Non-contiguous finished genome sequence of Bacteroides coprosuis type strain (PC139).</title>
        <authorList>
            <person name="Land M."/>
            <person name="Held B."/>
            <person name="Gronow S."/>
            <person name="Abt B."/>
            <person name="Lucas S."/>
            <person name="Del Rio T.G."/>
            <person name="Nolan M."/>
            <person name="Tice H."/>
            <person name="Cheng J.F."/>
            <person name="Pitluck S."/>
            <person name="Liolios K."/>
            <person name="Pagani I."/>
            <person name="Ivanova N."/>
            <person name="Mavromatis K."/>
            <person name="Mikhailova N."/>
            <person name="Pati A."/>
            <person name="Tapia R."/>
            <person name="Han C."/>
            <person name="Goodwin L."/>
            <person name="Chen A."/>
            <person name="Palaniappan K."/>
            <person name="Hauser L."/>
            <person name="Brambilla E.M."/>
            <person name="Rohde M."/>
            <person name="Goker M."/>
            <person name="Detter J.C."/>
            <person name="Woyke T."/>
            <person name="Bristow J."/>
            <person name="Eisen J.A."/>
            <person name="Markowitz V."/>
            <person name="Hugenholtz P."/>
            <person name="Kyrpides N.C."/>
            <person name="Klenk H.P."/>
            <person name="Lapidus A."/>
        </authorList>
    </citation>
    <scope>NUCLEOTIDE SEQUENCE</scope>
    <source>
        <strain evidence="17 18">DSM 18011</strain>
    </source>
</reference>
<dbReference type="InterPro" id="IPR023468">
    <property type="entry name" value="Riboflavin_kinase"/>
</dbReference>
<proteinExistence type="inferred from homology"/>
<organism evidence="17 18">
    <name type="scientific">Bacteroides coprosuis DSM 18011</name>
    <dbReference type="NCBI Taxonomy" id="679937"/>
    <lineage>
        <taxon>Bacteria</taxon>
        <taxon>Pseudomonadati</taxon>
        <taxon>Bacteroidota</taxon>
        <taxon>Bacteroidia</taxon>
        <taxon>Bacteroidales</taxon>
        <taxon>Bacteroidaceae</taxon>
        <taxon>Bacteroides</taxon>
    </lineage>
</organism>
<evidence type="ECO:0000313" key="18">
    <source>
        <dbReference type="Proteomes" id="UP000018439"/>
    </source>
</evidence>
<dbReference type="EC" id="2.7.7.2" evidence="15"/>
<keyword evidence="9 15" id="KW-0418">Kinase</keyword>
<comment type="similarity">
    <text evidence="15">Belongs to the ribF family.</text>
</comment>
<dbReference type="GO" id="GO:0008531">
    <property type="term" value="F:riboflavin kinase activity"/>
    <property type="evidence" value="ECO:0007669"/>
    <property type="project" value="UniProtKB-UniRule"/>
</dbReference>
<dbReference type="EC" id="2.7.1.26" evidence="15"/>
<accession>F3ZRH4</accession>
<evidence type="ECO:0000256" key="14">
    <source>
        <dbReference type="ARBA" id="ARBA00049494"/>
    </source>
</evidence>
<evidence type="ECO:0000256" key="11">
    <source>
        <dbReference type="ARBA" id="ARBA00022840"/>
    </source>
</evidence>
<name>F3ZRH4_9BACE</name>
<evidence type="ECO:0000256" key="15">
    <source>
        <dbReference type="PIRNR" id="PIRNR004491"/>
    </source>
</evidence>
<sequence length="309" mass="35585">MQIIDKKSNTIPSPCVASIGFFDGVHKGHYYLIKQVLAEANRRDLKSALLTFPIHPAKVMRPDTVMEHLTIRDEKLELLAKTSVDYCFLIDFTKELSQLTAREFMQFILKDKYNVKVLVIGYDHRFGHNREEGFEDYCRYGKELGIEVIQAKAFYDDSVDVSSSYIRKAIDAGDVLLAEQYLGYPYFLEGKVIQGKQLGRTIGFPTANVNVSSPDKLIPKDGVYAVKVLVEDNQEEYWGMLNIGHRPTVDDGPNRSIEVNILDFNKDIYNKSIRLLFKHRLRDEVKFSSIDKLVEQLHRDEESVRKLIK</sequence>
<dbReference type="InterPro" id="IPR015865">
    <property type="entry name" value="Riboflavin_kinase_bac/euk"/>
</dbReference>
<keyword evidence="4 15" id="KW-0285">Flavoprotein</keyword>
<evidence type="ECO:0000256" key="9">
    <source>
        <dbReference type="ARBA" id="ARBA00022777"/>
    </source>
</evidence>
<comment type="function">
    <text evidence="1">Catalyzes the phosphorylation of riboflavin to FMN followed by the adenylation of FMN to FAD.</text>
</comment>
<keyword evidence="5 15" id="KW-0288">FMN</keyword>
<evidence type="ECO:0000256" key="3">
    <source>
        <dbReference type="ARBA" id="ARBA00005201"/>
    </source>
</evidence>
<dbReference type="InterPro" id="IPR002606">
    <property type="entry name" value="Riboflavin_kinase_bac"/>
</dbReference>
<evidence type="ECO:0000256" key="12">
    <source>
        <dbReference type="ARBA" id="ARBA00023268"/>
    </source>
</evidence>
<dbReference type="NCBIfam" id="NF004160">
    <property type="entry name" value="PRK05627.1-3"/>
    <property type="match status" value="1"/>
</dbReference>
<dbReference type="CDD" id="cd02064">
    <property type="entry name" value="FAD_synthetase_N"/>
    <property type="match status" value="1"/>
</dbReference>
<dbReference type="EMBL" id="CM001167">
    <property type="protein sequence ID" value="EGJ70699.1"/>
    <property type="molecule type" value="Genomic_DNA"/>
</dbReference>
<dbReference type="PANTHER" id="PTHR22749:SF6">
    <property type="entry name" value="RIBOFLAVIN KINASE"/>
    <property type="match status" value="1"/>
</dbReference>
<dbReference type="Gene3D" id="3.40.50.620">
    <property type="entry name" value="HUPs"/>
    <property type="match status" value="1"/>
</dbReference>
<dbReference type="GO" id="GO:0005524">
    <property type="term" value="F:ATP binding"/>
    <property type="evidence" value="ECO:0007669"/>
    <property type="project" value="UniProtKB-UniRule"/>
</dbReference>
<keyword evidence="10 15" id="KW-0274">FAD</keyword>
<evidence type="ECO:0000256" key="13">
    <source>
        <dbReference type="ARBA" id="ARBA00047880"/>
    </source>
</evidence>
<dbReference type="NCBIfam" id="NF004162">
    <property type="entry name" value="PRK05627.1-5"/>
    <property type="match status" value="1"/>
</dbReference>
<comment type="pathway">
    <text evidence="2 15">Cofactor biosynthesis; FAD biosynthesis; FAD from FMN: step 1/1.</text>
</comment>
<dbReference type="HOGENOM" id="CLU_048437_0_2_10"/>
<evidence type="ECO:0000256" key="1">
    <source>
        <dbReference type="ARBA" id="ARBA00002121"/>
    </source>
</evidence>
<evidence type="ECO:0000256" key="5">
    <source>
        <dbReference type="ARBA" id="ARBA00022643"/>
    </source>
</evidence>
<dbReference type="InterPro" id="IPR023465">
    <property type="entry name" value="Riboflavin_kinase_dom_sf"/>
</dbReference>
<gene>
    <name evidence="17" type="ORF">Bcop_0481</name>
</gene>
<protein>
    <recommendedName>
        <fullName evidence="15">Riboflavin biosynthesis protein</fullName>
    </recommendedName>
    <domain>
        <recommendedName>
            <fullName evidence="15">Riboflavin kinase</fullName>
            <ecNumber evidence="15">2.7.1.26</ecNumber>
        </recommendedName>
        <alternativeName>
            <fullName evidence="15">Flavokinase</fullName>
        </alternativeName>
    </domain>
    <domain>
        <recommendedName>
            <fullName evidence="15">FMN adenylyltransferase</fullName>
            <ecNumber evidence="15">2.7.7.2</ecNumber>
        </recommendedName>
        <alternativeName>
            <fullName evidence="15">FAD pyrophosphorylase</fullName>
        </alternativeName>
        <alternativeName>
            <fullName evidence="15">FAD synthase</fullName>
        </alternativeName>
    </domain>
</protein>
<dbReference type="Proteomes" id="UP000018439">
    <property type="component" value="Chromosome"/>
</dbReference>
<evidence type="ECO:0000256" key="4">
    <source>
        <dbReference type="ARBA" id="ARBA00022630"/>
    </source>
</evidence>
<dbReference type="STRING" id="679937.Bcop_0481"/>
<evidence type="ECO:0000313" key="17">
    <source>
        <dbReference type="EMBL" id="EGJ70699.1"/>
    </source>
</evidence>
<dbReference type="Pfam" id="PF06574">
    <property type="entry name" value="FAD_syn"/>
    <property type="match status" value="1"/>
</dbReference>
<evidence type="ECO:0000256" key="8">
    <source>
        <dbReference type="ARBA" id="ARBA00022741"/>
    </source>
</evidence>
<dbReference type="GO" id="GO:0006747">
    <property type="term" value="P:FAD biosynthetic process"/>
    <property type="evidence" value="ECO:0007669"/>
    <property type="project" value="UniProtKB-UniRule"/>
</dbReference>